<reference evidence="1 2" key="1">
    <citation type="journal article" date="2021" name="Front. Microbiol.">
        <title>Comprehensive Comparative Genomics and Phenotyping of Methylobacterium Species.</title>
        <authorList>
            <person name="Alessa O."/>
            <person name="Ogura Y."/>
            <person name="Fujitani Y."/>
            <person name="Takami H."/>
            <person name="Hayashi T."/>
            <person name="Sahin N."/>
            <person name="Tani A."/>
        </authorList>
    </citation>
    <scope>NUCLEOTIDE SEQUENCE [LARGE SCALE GENOMIC DNA]</scope>
    <source>
        <strain evidence="1 2">DSM 23679</strain>
    </source>
</reference>
<dbReference type="EMBL" id="BPQG01000022">
    <property type="protein sequence ID" value="GJD43780.1"/>
    <property type="molecule type" value="Genomic_DNA"/>
</dbReference>
<evidence type="ECO:0000313" key="2">
    <source>
        <dbReference type="Proteomes" id="UP001055117"/>
    </source>
</evidence>
<sequence>MPADSLLEQNETLRRLAEALDMEPTAFHDDSVSDLSQTMELLRLWQGVADQQDRAKVLAMVKAIMHTFASRA</sequence>
<protein>
    <recommendedName>
        <fullName evidence="3">Transcriptional regulator</fullName>
    </recommendedName>
</protein>
<evidence type="ECO:0008006" key="3">
    <source>
        <dbReference type="Google" id="ProtNLM"/>
    </source>
</evidence>
<gene>
    <name evidence="1" type="ORF">AFCDBAGC_1635</name>
</gene>
<comment type="caution">
    <text evidence="1">The sequence shown here is derived from an EMBL/GenBank/DDBJ whole genome shotgun (WGS) entry which is preliminary data.</text>
</comment>
<dbReference type="Proteomes" id="UP001055117">
    <property type="component" value="Unassembled WGS sequence"/>
</dbReference>
<organism evidence="1 2">
    <name type="scientific">Methylobacterium cerastii</name>
    <dbReference type="NCBI Taxonomy" id="932741"/>
    <lineage>
        <taxon>Bacteria</taxon>
        <taxon>Pseudomonadati</taxon>
        <taxon>Pseudomonadota</taxon>
        <taxon>Alphaproteobacteria</taxon>
        <taxon>Hyphomicrobiales</taxon>
        <taxon>Methylobacteriaceae</taxon>
        <taxon>Methylobacterium</taxon>
    </lineage>
</organism>
<dbReference type="RefSeq" id="WP_147751333.1">
    <property type="nucleotide sequence ID" value="NZ_BPQG01000022.1"/>
</dbReference>
<proteinExistence type="predicted"/>
<keyword evidence="2" id="KW-1185">Reference proteome</keyword>
<accession>A0ABQ4QG16</accession>
<name>A0ABQ4QG16_9HYPH</name>
<evidence type="ECO:0000313" key="1">
    <source>
        <dbReference type="EMBL" id="GJD43780.1"/>
    </source>
</evidence>